<keyword evidence="2" id="KW-0812">Transmembrane</keyword>
<sequence>MAKKFKRSTSASRPQPAEATTPQATASGTGSISRRATASDFNPDYTPIIRDLKRIGTLAGTFFVVLIILSFILNR</sequence>
<keyword evidence="2" id="KW-1133">Transmembrane helix</keyword>
<name>E8MYK3_ANATU</name>
<gene>
    <name evidence="3" type="ordered locus">ANT_23130</name>
</gene>
<keyword evidence="2" id="KW-0472">Membrane</keyword>
<dbReference type="AlphaFoldDB" id="E8MYK3"/>
<dbReference type="HOGENOM" id="CLU_2663059_0_0_0"/>
<reference evidence="3 4" key="1">
    <citation type="submission" date="2010-12" db="EMBL/GenBank/DDBJ databases">
        <title>Whole genome sequence of Anaerolinea thermophila UNI-1.</title>
        <authorList>
            <person name="Narita-Yamada S."/>
            <person name="Kishi E."/>
            <person name="Watanabe Y."/>
            <person name="Takasaki K."/>
            <person name="Ankai A."/>
            <person name="Oguchi A."/>
            <person name="Fukui S."/>
            <person name="Takahashi M."/>
            <person name="Yashiro I."/>
            <person name="Hosoyama A."/>
            <person name="Sekiguchi Y."/>
            <person name="Hanada S."/>
            <person name="Fujita N."/>
        </authorList>
    </citation>
    <scope>NUCLEOTIDE SEQUENCE [LARGE SCALE GENOMIC DNA]</scope>
    <source>
        <strain evidence="4">DSM 14523 / JCM 11388 / NBRC 100420 / UNI-1</strain>
    </source>
</reference>
<evidence type="ECO:0000256" key="2">
    <source>
        <dbReference type="SAM" id="Phobius"/>
    </source>
</evidence>
<dbReference type="OrthoDB" id="166940at2"/>
<protein>
    <submittedName>
        <fullName evidence="3">Uncharacterized protein</fullName>
    </submittedName>
</protein>
<evidence type="ECO:0000313" key="3">
    <source>
        <dbReference type="EMBL" id="BAJ64339.1"/>
    </source>
</evidence>
<feature type="transmembrane region" description="Helical" evidence="2">
    <location>
        <begin position="55"/>
        <end position="73"/>
    </location>
</feature>
<dbReference type="STRING" id="926569.ANT_23130"/>
<feature type="compositionally biased region" description="Low complexity" evidence="1">
    <location>
        <begin position="14"/>
        <end position="26"/>
    </location>
</feature>
<proteinExistence type="predicted"/>
<dbReference type="EMBL" id="AP012029">
    <property type="protein sequence ID" value="BAJ64339.1"/>
    <property type="molecule type" value="Genomic_DNA"/>
</dbReference>
<keyword evidence="4" id="KW-1185">Reference proteome</keyword>
<dbReference type="RefSeq" id="WP_013560706.1">
    <property type="nucleotide sequence ID" value="NC_014960.1"/>
</dbReference>
<feature type="region of interest" description="Disordered" evidence="1">
    <location>
        <begin position="1"/>
        <end position="45"/>
    </location>
</feature>
<accession>E8MYK3</accession>
<dbReference type="InParanoid" id="E8MYK3"/>
<feature type="compositionally biased region" description="Polar residues" evidence="1">
    <location>
        <begin position="27"/>
        <end position="40"/>
    </location>
</feature>
<dbReference type="KEGG" id="atm:ANT_23130"/>
<organism evidence="3 4">
    <name type="scientific">Anaerolinea thermophila (strain DSM 14523 / JCM 11388 / NBRC 100420 / UNI-1)</name>
    <dbReference type="NCBI Taxonomy" id="926569"/>
    <lineage>
        <taxon>Bacteria</taxon>
        <taxon>Bacillati</taxon>
        <taxon>Chloroflexota</taxon>
        <taxon>Anaerolineae</taxon>
        <taxon>Anaerolineales</taxon>
        <taxon>Anaerolineaceae</taxon>
        <taxon>Anaerolinea</taxon>
    </lineage>
</organism>
<dbReference type="Proteomes" id="UP000008922">
    <property type="component" value="Chromosome"/>
</dbReference>
<evidence type="ECO:0000256" key="1">
    <source>
        <dbReference type="SAM" id="MobiDB-lite"/>
    </source>
</evidence>
<evidence type="ECO:0000313" key="4">
    <source>
        <dbReference type="Proteomes" id="UP000008922"/>
    </source>
</evidence>